<dbReference type="AlphaFoldDB" id="A0A0R1HPG2"/>
<keyword evidence="1" id="KW-0812">Transmembrane</keyword>
<dbReference type="RefSeq" id="WP_057974754.1">
    <property type="nucleotide sequence ID" value="NZ_AZDI01000014.1"/>
</dbReference>
<evidence type="ECO:0000256" key="1">
    <source>
        <dbReference type="SAM" id="Phobius"/>
    </source>
</evidence>
<protein>
    <submittedName>
        <fullName evidence="2">Uncharacterized protein</fullName>
    </submittedName>
</protein>
<keyword evidence="3" id="KW-1185">Reference proteome</keyword>
<keyword evidence="1" id="KW-0472">Membrane</keyword>
<evidence type="ECO:0000313" key="3">
    <source>
        <dbReference type="Proteomes" id="UP000051450"/>
    </source>
</evidence>
<evidence type="ECO:0000313" key="2">
    <source>
        <dbReference type="EMBL" id="KRK45138.1"/>
    </source>
</evidence>
<feature type="transmembrane region" description="Helical" evidence="1">
    <location>
        <begin position="6"/>
        <end position="27"/>
    </location>
</feature>
<gene>
    <name evidence="2" type="ORF">FC66_GL000496</name>
</gene>
<organism evidence="2 3">
    <name type="scientific">Dellaglioa algida DSM 15638</name>
    <dbReference type="NCBI Taxonomy" id="1423719"/>
    <lineage>
        <taxon>Bacteria</taxon>
        <taxon>Bacillati</taxon>
        <taxon>Bacillota</taxon>
        <taxon>Bacilli</taxon>
        <taxon>Lactobacillales</taxon>
        <taxon>Lactobacillaceae</taxon>
        <taxon>Dellaglioa</taxon>
    </lineage>
</organism>
<dbReference type="Proteomes" id="UP000051450">
    <property type="component" value="Unassembled WGS sequence"/>
</dbReference>
<reference evidence="2 3" key="1">
    <citation type="journal article" date="2015" name="Genome Announc.">
        <title>Expanding the biotechnology potential of lactobacilli through comparative genomics of 213 strains and associated genera.</title>
        <authorList>
            <person name="Sun Z."/>
            <person name="Harris H.M."/>
            <person name="McCann A."/>
            <person name="Guo C."/>
            <person name="Argimon S."/>
            <person name="Zhang W."/>
            <person name="Yang X."/>
            <person name="Jeffery I.B."/>
            <person name="Cooney J.C."/>
            <person name="Kagawa T.F."/>
            <person name="Liu W."/>
            <person name="Song Y."/>
            <person name="Salvetti E."/>
            <person name="Wrobel A."/>
            <person name="Rasinkangas P."/>
            <person name="Parkhill J."/>
            <person name="Rea M.C."/>
            <person name="O'Sullivan O."/>
            <person name="Ritari J."/>
            <person name="Douillard F.P."/>
            <person name="Paul Ross R."/>
            <person name="Yang R."/>
            <person name="Briner A.E."/>
            <person name="Felis G.E."/>
            <person name="de Vos W.M."/>
            <person name="Barrangou R."/>
            <person name="Klaenhammer T.R."/>
            <person name="Caufield P.W."/>
            <person name="Cui Y."/>
            <person name="Zhang H."/>
            <person name="O'Toole P.W."/>
        </authorList>
    </citation>
    <scope>NUCLEOTIDE SEQUENCE [LARGE SCALE GENOMIC DNA]</scope>
    <source>
        <strain evidence="2 3">DSM 15638</strain>
    </source>
</reference>
<accession>A0A0R1HPG2</accession>
<dbReference type="PATRIC" id="fig|1423719.4.peg.501"/>
<sequence length="95" mass="10707">MRKLSGIVLADAIMTLTIVASGFGLYVQTNHTLRKQADYWNHKTTLTRNLREVSKLLVIHPTSNLTKLVEGDLQCATKSEIRIQSEEELVSVKLK</sequence>
<comment type="caution">
    <text evidence="2">The sequence shown here is derived from an EMBL/GenBank/DDBJ whole genome shotgun (WGS) entry which is preliminary data.</text>
</comment>
<dbReference type="EMBL" id="AZDI01000014">
    <property type="protein sequence ID" value="KRK45138.1"/>
    <property type="molecule type" value="Genomic_DNA"/>
</dbReference>
<dbReference type="STRING" id="1423719.FC66_GL000496"/>
<keyword evidence="1" id="KW-1133">Transmembrane helix</keyword>
<dbReference type="GeneID" id="83549306"/>
<proteinExistence type="predicted"/>
<name>A0A0R1HPG2_9LACO</name>